<name>A2E046_TRIV3</name>
<dbReference type="InterPro" id="IPR011989">
    <property type="entry name" value="ARM-like"/>
</dbReference>
<dbReference type="Gene3D" id="1.25.10.10">
    <property type="entry name" value="Leucine-rich Repeat Variant"/>
    <property type="match status" value="1"/>
</dbReference>
<reference evidence="1" key="2">
    <citation type="journal article" date="2007" name="Science">
        <title>Draft genome sequence of the sexually transmitted pathogen Trichomonas vaginalis.</title>
        <authorList>
            <person name="Carlton J.M."/>
            <person name="Hirt R.P."/>
            <person name="Silva J.C."/>
            <person name="Delcher A.L."/>
            <person name="Schatz M."/>
            <person name="Zhao Q."/>
            <person name="Wortman J.R."/>
            <person name="Bidwell S.L."/>
            <person name="Alsmark U.C.M."/>
            <person name="Besteiro S."/>
            <person name="Sicheritz-Ponten T."/>
            <person name="Noel C.J."/>
            <person name="Dacks J.B."/>
            <person name="Foster P.G."/>
            <person name="Simillion C."/>
            <person name="Van de Peer Y."/>
            <person name="Miranda-Saavedra D."/>
            <person name="Barton G.J."/>
            <person name="Westrop G.D."/>
            <person name="Mueller S."/>
            <person name="Dessi D."/>
            <person name="Fiori P.L."/>
            <person name="Ren Q."/>
            <person name="Paulsen I."/>
            <person name="Zhang H."/>
            <person name="Bastida-Corcuera F.D."/>
            <person name="Simoes-Barbosa A."/>
            <person name="Brown M.T."/>
            <person name="Hayes R.D."/>
            <person name="Mukherjee M."/>
            <person name="Okumura C.Y."/>
            <person name="Schneider R."/>
            <person name="Smith A.J."/>
            <person name="Vanacova S."/>
            <person name="Villalvazo M."/>
            <person name="Haas B.J."/>
            <person name="Pertea M."/>
            <person name="Feldblyum T.V."/>
            <person name="Utterback T.R."/>
            <person name="Shu C.L."/>
            <person name="Osoegawa K."/>
            <person name="de Jong P.J."/>
            <person name="Hrdy I."/>
            <person name="Horvathova L."/>
            <person name="Zubacova Z."/>
            <person name="Dolezal P."/>
            <person name="Malik S.B."/>
            <person name="Logsdon J.M. Jr."/>
            <person name="Henze K."/>
            <person name="Gupta A."/>
            <person name="Wang C.C."/>
            <person name="Dunne R.L."/>
            <person name="Upcroft J.A."/>
            <person name="Upcroft P."/>
            <person name="White O."/>
            <person name="Salzberg S.L."/>
            <person name="Tang P."/>
            <person name="Chiu C.-H."/>
            <person name="Lee Y.-S."/>
            <person name="Embley T.M."/>
            <person name="Coombs G.H."/>
            <person name="Mottram J.C."/>
            <person name="Tachezy J."/>
            <person name="Fraser-Liggett C.M."/>
            <person name="Johnson P.J."/>
        </authorList>
    </citation>
    <scope>NUCLEOTIDE SEQUENCE [LARGE SCALE GENOMIC DNA]</scope>
    <source>
        <strain evidence="1">G3</strain>
    </source>
</reference>
<proteinExistence type="predicted"/>
<dbReference type="eggNOG" id="ENOG502SA9J">
    <property type="taxonomic scope" value="Eukaryota"/>
</dbReference>
<organism evidence="1 2">
    <name type="scientific">Trichomonas vaginalis (strain ATCC PRA-98 / G3)</name>
    <dbReference type="NCBI Taxonomy" id="412133"/>
    <lineage>
        <taxon>Eukaryota</taxon>
        <taxon>Metamonada</taxon>
        <taxon>Parabasalia</taxon>
        <taxon>Trichomonadida</taxon>
        <taxon>Trichomonadidae</taxon>
        <taxon>Trichomonas</taxon>
    </lineage>
</organism>
<dbReference type="Proteomes" id="UP000001542">
    <property type="component" value="Unassembled WGS sequence"/>
</dbReference>
<dbReference type="PANTHER" id="PTHR46241:SF1">
    <property type="entry name" value="OUTER DYNEIN ARM-DOCKING COMPLEX SUBUNIT 2"/>
    <property type="match status" value="1"/>
</dbReference>
<dbReference type="KEGG" id="tva:4771952"/>
<evidence type="ECO:0000313" key="2">
    <source>
        <dbReference type="Proteomes" id="UP000001542"/>
    </source>
</evidence>
<accession>A2E046</accession>
<keyword evidence="2" id="KW-1185">Reference proteome</keyword>
<dbReference type="SUPFAM" id="SSF48371">
    <property type="entry name" value="ARM repeat"/>
    <property type="match status" value="1"/>
</dbReference>
<dbReference type="VEuPathDB" id="TrichDB:TVAG_491030"/>
<dbReference type="RefSeq" id="XP_001326188.1">
    <property type="nucleotide sequence ID" value="XM_001326153.1"/>
</dbReference>
<evidence type="ECO:0000313" key="1">
    <source>
        <dbReference type="EMBL" id="EAY13965.1"/>
    </source>
</evidence>
<dbReference type="InterPro" id="IPR016024">
    <property type="entry name" value="ARM-type_fold"/>
</dbReference>
<dbReference type="SMR" id="A2E046"/>
<reference evidence="1" key="1">
    <citation type="submission" date="2006-10" db="EMBL/GenBank/DDBJ databases">
        <authorList>
            <person name="Amadeo P."/>
            <person name="Zhao Q."/>
            <person name="Wortman J."/>
            <person name="Fraser-Liggett C."/>
            <person name="Carlton J."/>
        </authorList>
    </citation>
    <scope>NUCLEOTIDE SEQUENCE</scope>
    <source>
        <strain evidence="1">G3</strain>
    </source>
</reference>
<gene>
    <name evidence="1" type="ORF">TVAG_491030</name>
</gene>
<dbReference type="VEuPathDB" id="TrichDB:TVAGG3_0219120"/>
<dbReference type="AlphaFoldDB" id="A2E046"/>
<sequence>METRVTTASINAYILKTGSEKCVSVSRNTLIEMLETYNDIYFDLDEELFVNDPNPDNPQPVIDVLLLVKSPYTPHIDFFKVGARYLRILSRKPANYQYFDASCHRLMKLLLSIHDNALSIEACHILLRILSHLPYIRTVLKDPEAFFQSLYQCLQSNEDNLAVAAAAAFQSFAYHQPGKTYICNKGVHVKALSLMLERPITSPLFERLLGFLNNMSSEAVVVRSIRESGTITDVIEALTLKPITDLTVDAAGVVQNIAREEESRKKLLEGGVIDALLNLTVSDNLQAQVRAIGAIINILGPQCDDINTLKQALSRMIALSALGRAL</sequence>
<evidence type="ECO:0008006" key="3">
    <source>
        <dbReference type="Google" id="ProtNLM"/>
    </source>
</evidence>
<dbReference type="EMBL" id="DS113277">
    <property type="protein sequence ID" value="EAY13965.1"/>
    <property type="molecule type" value="Genomic_DNA"/>
</dbReference>
<dbReference type="OrthoDB" id="409644at2759"/>
<dbReference type="InParanoid" id="A2E046"/>
<dbReference type="PANTHER" id="PTHR46241">
    <property type="entry name" value="ARMADILLO REPEAT-CONTAINING PROTEIN 4 ARMC4"/>
    <property type="match status" value="1"/>
</dbReference>
<protein>
    <recommendedName>
        <fullName evidence="3">Armadillo/beta-catenin-like repeat family protein</fullName>
    </recommendedName>
</protein>